<evidence type="ECO:0000256" key="2">
    <source>
        <dbReference type="ARBA" id="ARBA00022527"/>
    </source>
</evidence>
<keyword evidence="3" id="KW-0597">Phosphoprotein</keyword>
<evidence type="ECO:0000313" key="15">
    <source>
        <dbReference type="Proteomes" id="UP001445335"/>
    </source>
</evidence>
<comment type="catalytic activity">
    <reaction evidence="8">
        <text>L-threonyl-[protein] + ATP = O-phospho-L-threonyl-[protein] + ADP + H(+)</text>
        <dbReference type="Rhea" id="RHEA:46608"/>
        <dbReference type="Rhea" id="RHEA-COMP:11060"/>
        <dbReference type="Rhea" id="RHEA-COMP:11605"/>
        <dbReference type="ChEBI" id="CHEBI:15378"/>
        <dbReference type="ChEBI" id="CHEBI:30013"/>
        <dbReference type="ChEBI" id="CHEBI:30616"/>
        <dbReference type="ChEBI" id="CHEBI:61977"/>
        <dbReference type="ChEBI" id="CHEBI:456216"/>
        <dbReference type="EC" id="2.7.11.1"/>
    </reaction>
</comment>
<dbReference type="EC" id="2.7.11.1" evidence="1"/>
<dbReference type="SMART" id="SM00220">
    <property type="entry name" value="S_TKc"/>
    <property type="match status" value="1"/>
</dbReference>
<feature type="compositionally biased region" description="Low complexity" evidence="11">
    <location>
        <begin position="88"/>
        <end position="97"/>
    </location>
</feature>
<gene>
    <name evidence="14" type="ORF">WJX81_002010</name>
</gene>
<dbReference type="PROSITE" id="PS50011">
    <property type="entry name" value="PROTEIN_KINASE_DOM"/>
    <property type="match status" value="1"/>
</dbReference>
<dbReference type="PROSITE" id="PS51285">
    <property type="entry name" value="AGC_KINASE_CTER"/>
    <property type="match status" value="1"/>
</dbReference>
<feature type="region of interest" description="Disordered" evidence="11">
    <location>
        <begin position="138"/>
        <end position="161"/>
    </location>
</feature>
<dbReference type="InterPro" id="IPR017441">
    <property type="entry name" value="Protein_kinase_ATP_BS"/>
</dbReference>
<dbReference type="PROSITE" id="PS00108">
    <property type="entry name" value="PROTEIN_KINASE_ST"/>
    <property type="match status" value="1"/>
</dbReference>
<dbReference type="GO" id="GO:0004674">
    <property type="term" value="F:protein serine/threonine kinase activity"/>
    <property type="evidence" value="ECO:0007669"/>
    <property type="project" value="UniProtKB-KW"/>
</dbReference>
<dbReference type="GO" id="GO:0005524">
    <property type="term" value="F:ATP binding"/>
    <property type="evidence" value="ECO:0007669"/>
    <property type="project" value="UniProtKB-UniRule"/>
</dbReference>
<dbReference type="Gene3D" id="1.10.510.10">
    <property type="entry name" value="Transferase(Phosphotransferase) domain 1"/>
    <property type="match status" value="1"/>
</dbReference>
<keyword evidence="2" id="KW-0723">Serine/threonine-protein kinase</keyword>
<feature type="compositionally biased region" description="Low complexity" evidence="11">
    <location>
        <begin position="53"/>
        <end position="65"/>
    </location>
</feature>
<dbReference type="EMBL" id="JALJOU010000019">
    <property type="protein sequence ID" value="KAK9838276.1"/>
    <property type="molecule type" value="Genomic_DNA"/>
</dbReference>
<feature type="binding site" evidence="10">
    <location>
        <position position="197"/>
    </location>
    <ligand>
        <name>ATP</name>
        <dbReference type="ChEBI" id="CHEBI:30616"/>
    </ligand>
</feature>
<evidence type="ECO:0000259" key="12">
    <source>
        <dbReference type="PROSITE" id="PS50011"/>
    </source>
</evidence>
<dbReference type="InterPro" id="IPR011009">
    <property type="entry name" value="Kinase-like_dom_sf"/>
</dbReference>
<sequence length="539" mass="57132">MPLNAFAQEWVPGGGIGVAIPAATPRAFVSALAPEACAPLLPCVKVAAVPKAAPGDADAPPGLAARDTDGAGGELDFDEVFSPGGGATPRTARATPAESSAPSPLPQHMHAASKPLAPVTPPPLTTLVVESPCMDVPALQAAPDGTGSESGGEGGGEAASSRVGPADFELLRVVGQGAFGKVFQVRKLDSQKVYAMKVMRKERILERDHGDYVRAERDVLTAVLHPYIVTLRFSFQTSSKLYLVLDFINGGHLFFNLYRAGIFDEELARLYTAEIVLAVAHLHKLGFIHRDLKPENVLLDSEGHIKVTDFGLAKGGLAEEERTNSFIGTMEYMAPEIVGGKGHGKAVDWWSVGILLYEMLCGTPPFRAKARAQLQRQILTAKLKLPPFLSTAAQGLLKALLEREPAKRLGAGVQGSEAVMAHPFFRPISWACLLRREMASPFRPSVNHVDSVENFDKIWTDQAAEDSPCGTPPAPDALSAAAAAFEGFSYCEPSFLADMEAQSRLDSLLPSLAAERSAPRAAAPEPALRLGVGAAVGGR</sequence>
<evidence type="ECO:0000256" key="1">
    <source>
        <dbReference type="ARBA" id="ARBA00012513"/>
    </source>
</evidence>
<dbReference type="InterPro" id="IPR008271">
    <property type="entry name" value="Ser/Thr_kinase_AS"/>
</dbReference>
<evidence type="ECO:0000256" key="6">
    <source>
        <dbReference type="ARBA" id="ARBA00022777"/>
    </source>
</evidence>
<evidence type="ECO:0000313" key="14">
    <source>
        <dbReference type="EMBL" id="KAK9838276.1"/>
    </source>
</evidence>
<keyword evidence="6" id="KW-0418">Kinase</keyword>
<protein>
    <recommendedName>
        <fullName evidence="1">non-specific serine/threonine protein kinase</fullName>
        <ecNumber evidence="1">2.7.11.1</ecNumber>
    </recommendedName>
</protein>
<dbReference type="Proteomes" id="UP001445335">
    <property type="component" value="Unassembled WGS sequence"/>
</dbReference>
<proteinExistence type="predicted"/>
<name>A0AAW1RWX4_9CHLO</name>
<dbReference type="SMART" id="SM00133">
    <property type="entry name" value="S_TK_X"/>
    <property type="match status" value="1"/>
</dbReference>
<keyword evidence="15" id="KW-1185">Reference proteome</keyword>
<feature type="domain" description="Protein kinase" evidence="12">
    <location>
        <begin position="168"/>
        <end position="425"/>
    </location>
</feature>
<dbReference type="InterPro" id="IPR000961">
    <property type="entry name" value="AGC-kinase_C"/>
</dbReference>
<dbReference type="Gene3D" id="3.30.200.20">
    <property type="entry name" value="Phosphorylase Kinase, domain 1"/>
    <property type="match status" value="1"/>
</dbReference>
<keyword evidence="7 10" id="KW-0067">ATP-binding</keyword>
<evidence type="ECO:0000256" key="9">
    <source>
        <dbReference type="ARBA" id="ARBA00048679"/>
    </source>
</evidence>
<feature type="domain" description="AGC-kinase C-terminal" evidence="13">
    <location>
        <begin position="426"/>
        <end position="500"/>
    </location>
</feature>
<accession>A0AAW1RWX4</accession>
<evidence type="ECO:0000256" key="5">
    <source>
        <dbReference type="ARBA" id="ARBA00022741"/>
    </source>
</evidence>
<dbReference type="PROSITE" id="PS00107">
    <property type="entry name" value="PROTEIN_KINASE_ATP"/>
    <property type="match status" value="1"/>
</dbReference>
<feature type="compositionally biased region" description="Gly residues" evidence="11">
    <location>
        <begin position="148"/>
        <end position="157"/>
    </location>
</feature>
<comment type="caution">
    <text evidence="14">The sequence shown here is derived from an EMBL/GenBank/DDBJ whole genome shotgun (WGS) entry which is preliminary data.</text>
</comment>
<dbReference type="CDD" id="cd05123">
    <property type="entry name" value="STKc_AGC"/>
    <property type="match status" value="1"/>
</dbReference>
<dbReference type="FunFam" id="3.30.200.20:FF:000048">
    <property type="entry name" value="Non-specific serine/threonine protein kinase"/>
    <property type="match status" value="1"/>
</dbReference>
<dbReference type="Pfam" id="PF00433">
    <property type="entry name" value="Pkinase_C"/>
    <property type="match status" value="1"/>
</dbReference>
<evidence type="ECO:0000256" key="7">
    <source>
        <dbReference type="ARBA" id="ARBA00022840"/>
    </source>
</evidence>
<evidence type="ECO:0000259" key="13">
    <source>
        <dbReference type="PROSITE" id="PS51285"/>
    </source>
</evidence>
<dbReference type="FunFam" id="1.10.510.10:FF:000008">
    <property type="entry name" value="Non-specific serine/threonine protein kinase"/>
    <property type="match status" value="1"/>
</dbReference>
<organism evidence="14 15">
    <name type="scientific">Elliptochloris bilobata</name>
    <dbReference type="NCBI Taxonomy" id="381761"/>
    <lineage>
        <taxon>Eukaryota</taxon>
        <taxon>Viridiplantae</taxon>
        <taxon>Chlorophyta</taxon>
        <taxon>core chlorophytes</taxon>
        <taxon>Trebouxiophyceae</taxon>
        <taxon>Trebouxiophyceae incertae sedis</taxon>
        <taxon>Elliptochloris clade</taxon>
        <taxon>Elliptochloris</taxon>
    </lineage>
</organism>
<evidence type="ECO:0000256" key="11">
    <source>
        <dbReference type="SAM" id="MobiDB-lite"/>
    </source>
</evidence>
<evidence type="ECO:0000256" key="8">
    <source>
        <dbReference type="ARBA" id="ARBA00047899"/>
    </source>
</evidence>
<dbReference type="PANTHER" id="PTHR24351">
    <property type="entry name" value="RIBOSOMAL PROTEIN S6 KINASE"/>
    <property type="match status" value="1"/>
</dbReference>
<reference evidence="14 15" key="1">
    <citation type="journal article" date="2024" name="Nat. Commun.">
        <title>Phylogenomics reveals the evolutionary origins of lichenization in chlorophyte algae.</title>
        <authorList>
            <person name="Puginier C."/>
            <person name="Libourel C."/>
            <person name="Otte J."/>
            <person name="Skaloud P."/>
            <person name="Haon M."/>
            <person name="Grisel S."/>
            <person name="Petersen M."/>
            <person name="Berrin J.G."/>
            <person name="Delaux P.M."/>
            <person name="Dal Grande F."/>
            <person name="Keller J."/>
        </authorList>
    </citation>
    <scope>NUCLEOTIDE SEQUENCE [LARGE SCALE GENOMIC DNA]</scope>
    <source>
        <strain evidence="14 15">SAG 245.80</strain>
    </source>
</reference>
<dbReference type="AlphaFoldDB" id="A0AAW1RWX4"/>
<comment type="catalytic activity">
    <reaction evidence="9">
        <text>L-seryl-[protein] + ATP = O-phospho-L-seryl-[protein] + ADP + H(+)</text>
        <dbReference type="Rhea" id="RHEA:17989"/>
        <dbReference type="Rhea" id="RHEA-COMP:9863"/>
        <dbReference type="Rhea" id="RHEA-COMP:11604"/>
        <dbReference type="ChEBI" id="CHEBI:15378"/>
        <dbReference type="ChEBI" id="CHEBI:29999"/>
        <dbReference type="ChEBI" id="CHEBI:30616"/>
        <dbReference type="ChEBI" id="CHEBI:83421"/>
        <dbReference type="ChEBI" id="CHEBI:456216"/>
        <dbReference type="EC" id="2.7.11.1"/>
    </reaction>
</comment>
<dbReference type="Pfam" id="PF00069">
    <property type="entry name" value="Pkinase"/>
    <property type="match status" value="1"/>
</dbReference>
<evidence type="ECO:0000256" key="4">
    <source>
        <dbReference type="ARBA" id="ARBA00022679"/>
    </source>
</evidence>
<dbReference type="InterPro" id="IPR000719">
    <property type="entry name" value="Prot_kinase_dom"/>
</dbReference>
<keyword evidence="4" id="KW-0808">Transferase</keyword>
<dbReference type="SUPFAM" id="SSF56112">
    <property type="entry name" value="Protein kinase-like (PK-like)"/>
    <property type="match status" value="1"/>
</dbReference>
<feature type="region of interest" description="Disordered" evidence="11">
    <location>
        <begin position="53"/>
        <end position="123"/>
    </location>
</feature>
<dbReference type="InterPro" id="IPR045270">
    <property type="entry name" value="STKc_AGC"/>
</dbReference>
<evidence type="ECO:0000256" key="10">
    <source>
        <dbReference type="PROSITE-ProRule" id="PRU10141"/>
    </source>
</evidence>
<dbReference type="InterPro" id="IPR017892">
    <property type="entry name" value="Pkinase_C"/>
</dbReference>
<keyword evidence="5 10" id="KW-0547">Nucleotide-binding</keyword>
<evidence type="ECO:0000256" key="3">
    <source>
        <dbReference type="ARBA" id="ARBA00022553"/>
    </source>
</evidence>